<evidence type="ECO:0000313" key="6">
    <source>
        <dbReference type="EMBL" id="ERG91621.1"/>
    </source>
</evidence>
<gene>
    <name evidence="6" type="ORF">J07HQW1_01655</name>
</gene>
<proteinExistence type="inferred from homology"/>
<organism evidence="6 7">
    <name type="scientific">Haloquadratum walsbyi J07HQW1</name>
    <dbReference type="NCBI Taxonomy" id="1238424"/>
    <lineage>
        <taxon>Archaea</taxon>
        <taxon>Methanobacteriati</taxon>
        <taxon>Methanobacteriota</taxon>
        <taxon>Stenosarchaea group</taxon>
        <taxon>Halobacteria</taxon>
        <taxon>Halobacteriales</taxon>
        <taxon>Haloferacaceae</taxon>
        <taxon>Haloquadratum</taxon>
    </lineage>
</organism>
<evidence type="ECO:0000313" key="7">
    <source>
        <dbReference type="Proteomes" id="UP000030649"/>
    </source>
</evidence>
<reference evidence="6 7" key="1">
    <citation type="journal article" date="2013" name="PLoS ONE">
        <title>Assembly-driven community genomics of a hypersaline microbial ecosystem.</title>
        <authorList>
            <person name="Podell S."/>
            <person name="Ugalde J.A."/>
            <person name="Narasingarao P."/>
            <person name="Banfield J.F."/>
            <person name="Heidelberg K.B."/>
            <person name="Allen E.E."/>
        </authorList>
    </citation>
    <scope>NUCLEOTIDE SEQUENCE [LARGE SCALE GENOMIC DNA]</scope>
    <source>
        <strain evidence="7">J07HQW1</strain>
    </source>
</reference>
<evidence type="ECO:0000256" key="1">
    <source>
        <dbReference type="ARBA" id="ARBA00022723"/>
    </source>
</evidence>
<dbReference type="STRING" id="1238424.J07HQW1_01655"/>
<feature type="domain" description="Calcineurin-like phosphoesterase" evidence="5">
    <location>
        <begin position="17"/>
        <end position="209"/>
    </location>
</feature>
<comment type="similarity">
    <text evidence="4">Belongs to the cyclic nucleotide phosphodiesterase class-III family.</text>
</comment>
<dbReference type="AlphaFoldDB" id="U1PHH2"/>
<keyword evidence="2 6" id="KW-0378">Hydrolase</keyword>
<dbReference type="EMBL" id="KE356560">
    <property type="protein sequence ID" value="ERG91621.1"/>
    <property type="molecule type" value="Genomic_DNA"/>
</dbReference>
<sequence>MFEYPDKEYSKDGSMSTVGIITDIHLRETYHDEIIERLYQIRDEQMNETQISHTFILGDLLQESTKHTDRKHLLEIKSIFDNWVSPVTYLLGNHDVATHSKDELSAILDQDRFYGVIRINDQAFIYLDSVREDVGARGVIGPDQRSWLDRTVSSDAVVLSHHPLGRFSISDNVWFGDYPERAYPWDRKEVLTTLQETAQVSVSGHIHQPGRTTFRGLSHISINAMSKETPKNPVSGNYALLNTGESLELTTGRAE</sequence>
<dbReference type="Proteomes" id="UP000030649">
    <property type="component" value="Unassembled WGS sequence"/>
</dbReference>
<dbReference type="HOGENOM" id="CLU_1149797_0_0_2"/>
<dbReference type="GO" id="GO:0016787">
    <property type="term" value="F:hydrolase activity"/>
    <property type="evidence" value="ECO:0007669"/>
    <property type="project" value="UniProtKB-KW"/>
</dbReference>
<dbReference type="InterPro" id="IPR004843">
    <property type="entry name" value="Calcineurin-like_PHP"/>
</dbReference>
<dbReference type="PANTHER" id="PTHR42988">
    <property type="entry name" value="PHOSPHOHYDROLASE"/>
    <property type="match status" value="1"/>
</dbReference>
<evidence type="ECO:0000256" key="2">
    <source>
        <dbReference type="ARBA" id="ARBA00022801"/>
    </source>
</evidence>
<accession>U1PHH2</accession>
<dbReference type="InterPro" id="IPR050884">
    <property type="entry name" value="CNP_phosphodiesterase-III"/>
</dbReference>
<dbReference type="Pfam" id="PF00149">
    <property type="entry name" value="Metallophos"/>
    <property type="match status" value="1"/>
</dbReference>
<dbReference type="Gene3D" id="3.60.21.10">
    <property type="match status" value="1"/>
</dbReference>
<name>U1PHH2_9EURY</name>
<evidence type="ECO:0000256" key="3">
    <source>
        <dbReference type="ARBA" id="ARBA00023004"/>
    </source>
</evidence>
<dbReference type="PANTHER" id="PTHR42988:SF2">
    <property type="entry name" value="CYCLIC NUCLEOTIDE PHOSPHODIESTERASE CBUA0032-RELATED"/>
    <property type="match status" value="1"/>
</dbReference>
<dbReference type="SUPFAM" id="SSF56300">
    <property type="entry name" value="Metallo-dependent phosphatases"/>
    <property type="match status" value="1"/>
</dbReference>
<evidence type="ECO:0000259" key="5">
    <source>
        <dbReference type="Pfam" id="PF00149"/>
    </source>
</evidence>
<keyword evidence="3" id="KW-0408">Iron</keyword>
<dbReference type="InterPro" id="IPR029052">
    <property type="entry name" value="Metallo-depent_PP-like"/>
</dbReference>
<protein>
    <submittedName>
        <fullName evidence="6">Putative phosphohydrolase</fullName>
    </submittedName>
</protein>
<evidence type="ECO:0000256" key="4">
    <source>
        <dbReference type="ARBA" id="ARBA00025742"/>
    </source>
</evidence>
<keyword evidence="1" id="KW-0479">Metal-binding</keyword>
<dbReference type="GO" id="GO:0046872">
    <property type="term" value="F:metal ion binding"/>
    <property type="evidence" value="ECO:0007669"/>
    <property type="project" value="UniProtKB-KW"/>
</dbReference>